<dbReference type="KEGG" id="aqu:105314130"/>
<evidence type="ECO:0000313" key="4">
    <source>
        <dbReference type="Proteomes" id="UP000007879"/>
    </source>
</evidence>
<dbReference type="InterPro" id="IPR017438">
    <property type="entry name" value="ATP-NAD_kinase_N"/>
</dbReference>
<dbReference type="STRING" id="400682.A0A1X7VRF4"/>
<reference evidence="4" key="1">
    <citation type="journal article" date="2010" name="Nature">
        <title>The Amphimedon queenslandica genome and the evolution of animal complexity.</title>
        <authorList>
            <person name="Srivastava M."/>
            <person name="Simakov O."/>
            <person name="Chapman J."/>
            <person name="Fahey B."/>
            <person name="Gauthier M.E."/>
            <person name="Mitros T."/>
            <person name="Richards G.S."/>
            <person name="Conaco C."/>
            <person name="Dacre M."/>
            <person name="Hellsten U."/>
            <person name="Larroux C."/>
            <person name="Putnam N.H."/>
            <person name="Stanke M."/>
            <person name="Adamska M."/>
            <person name="Darling A."/>
            <person name="Degnan S.M."/>
            <person name="Oakley T.H."/>
            <person name="Plachetzki D.C."/>
            <person name="Zhai Y."/>
            <person name="Adamski M."/>
            <person name="Calcino A."/>
            <person name="Cummins S.F."/>
            <person name="Goodstein D.M."/>
            <person name="Harris C."/>
            <person name="Jackson D.J."/>
            <person name="Leys S.P."/>
            <person name="Shu S."/>
            <person name="Woodcroft B.J."/>
            <person name="Vervoort M."/>
            <person name="Kosik K.S."/>
            <person name="Manning G."/>
            <person name="Degnan B.M."/>
            <person name="Rokhsar D.S."/>
        </authorList>
    </citation>
    <scope>NUCLEOTIDE SEQUENCE [LARGE SCALE GENOMIC DNA]</scope>
</reference>
<dbReference type="PANTHER" id="PTHR12358:SF111">
    <property type="entry name" value="CERAMIDE KINASE, ISOFORM A"/>
    <property type="match status" value="1"/>
</dbReference>
<keyword evidence="4" id="KW-1185">Reference proteome</keyword>
<organism evidence="3">
    <name type="scientific">Amphimedon queenslandica</name>
    <name type="common">Sponge</name>
    <dbReference type="NCBI Taxonomy" id="400682"/>
    <lineage>
        <taxon>Eukaryota</taxon>
        <taxon>Metazoa</taxon>
        <taxon>Porifera</taxon>
        <taxon>Demospongiae</taxon>
        <taxon>Heteroscleromorpha</taxon>
        <taxon>Haplosclerida</taxon>
        <taxon>Niphatidae</taxon>
        <taxon>Amphimedon</taxon>
    </lineage>
</organism>
<feature type="compositionally biased region" description="Acidic residues" evidence="1">
    <location>
        <begin position="23"/>
        <end position="33"/>
    </location>
</feature>
<proteinExistence type="predicted"/>
<dbReference type="InterPro" id="IPR050187">
    <property type="entry name" value="Lipid_Phosphate_FormReg"/>
</dbReference>
<feature type="domain" description="DAGKc" evidence="2">
    <location>
        <begin position="233"/>
        <end position="382"/>
    </location>
</feature>
<reference evidence="3" key="2">
    <citation type="submission" date="2017-05" db="UniProtKB">
        <authorList>
            <consortium name="EnsemblMetazoa"/>
        </authorList>
    </citation>
    <scope>IDENTIFICATION</scope>
</reference>
<evidence type="ECO:0000259" key="2">
    <source>
        <dbReference type="PROSITE" id="PS50146"/>
    </source>
</evidence>
<dbReference type="eggNOG" id="KOG1115">
    <property type="taxonomic scope" value="Eukaryota"/>
</dbReference>
<feature type="region of interest" description="Disordered" evidence="1">
    <location>
        <begin position="667"/>
        <end position="699"/>
    </location>
</feature>
<dbReference type="Gene3D" id="2.60.200.40">
    <property type="match status" value="1"/>
</dbReference>
<dbReference type="GO" id="GO:0016020">
    <property type="term" value="C:membrane"/>
    <property type="evidence" value="ECO:0007669"/>
    <property type="project" value="GOC"/>
</dbReference>
<gene>
    <name evidence="3" type="primary">105314130</name>
</gene>
<feature type="region of interest" description="Disordered" evidence="1">
    <location>
        <begin position="595"/>
        <end position="620"/>
    </location>
</feature>
<dbReference type="Gene3D" id="3.40.50.10330">
    <property type="entry name" value="Probable inorganic polyphosphate/atp-NAD kinase, domain 1"/>
    <property type="match status" value="1"/>
</dbReference>
<dbReference type="SUPFAM" id="SSF111331">
    <property type="entry name" value="NAD kinase/diacylglycerol kinase-like"/>
    <property type="match status" value="1"/>
</dbReference>
<dbReference type="InterPro" id="IPR045363">
    <property type="entry name" value="CERK_C"/>
</dbReference>
<dbReference type="InParanoid" id="A0A1X7VRF4"/>
<dbReference type="SMART" id="SM00046">
    <property type="entry name" value="DAGKc"/>
    <property type="match status" value="1"/>
</dbReference>
<dbReference type="Pfam" id="PF00781">
    <property type="entry name" value="DAGK_cat"/>
    <property type="match status" value="1"/>
</dbReference>
<dbReference type="EnsemblMetazoa" id="Aqu2.1.42657_001">
    <property type="protein sequence ID" value="Aqu2.1.42657_001"/>
    <property type="gene ID" value="Aqu2.1.42657"/>
</dbReference>
<dbReference type="OrthoDB" id="530923at2759"/>
<dbReference type="InterPro" id="IPR016064">
    <property type="entry name" value="NAD/diacylglycerol_kinase_sf"/>
</dbReference>
<feature type="compositionally biased region" description="Acidic residues" evidence="1">
    <location>
        <begin position="52"/>
        <end position="66"/>
    </location>
</feature>
<evidence type="ECO:0000256" key="1">
    <source>
        <dbReference type="SAM" id="MobiDB-lite"/>
    </source>
</evidence>
<dbReference type="EnsemblMetazoa" id="XM_019999986.1">
    <property type="protein sequence ID" value="XP_019855545.1"/>
    <property type="gene ID" value="LOC105314130"/>
</dbReference>
<dbReference type="GO" id="GO:0006672">
    <property type="term" value="P:ceramide metabolic process"/>
    <property type="evidence" value="ECO:0007669"/>
    <property type="project" value="TreeGrafter"/>
</dbReference>
<dbReference type="Pfam" id="PF19280">
    <property type="entry name" value="CERK_C"/>
    <property type="match status" value="1"/>
</dbReference>
<accession>A0A1X7VRF4</accession>
<name>A0A1X7VRF4_AMPQE</name>
<sequence length="699" mass="77287">MAASVAMPLSTQQDFFSPRRLEEDEDEEEEEEDVVVKSKPIPNRPIQLLTGQDEEEDAAALEDVIDDSPMPQPPNGGSSVYSRDRLPMLDLAEVSLTSVEARGDSLLGPSSNWVSTASASTGEFGLSGKFKVQGKRCILRLEDDMLQWTWAGKRGTQNKEVLSLADIFAVVVINSRGRPDVHGTQFVIHALKSKPGSCGDLVEVTCQPLDPHPAATSQTWGEYLSQQIQNFGHRPRRLYVVINPTSGNGSSLSTWSKVEPLFKLANVHTEIFVTQRRFQAREIIQSLAVDQYDGIIVVGGDGIFNEVLNGLILQTQQSAGIDLRRGRFVPVQPNIRLGIIPAGFSNSVAWSVLGTRNPKEAAAQVLLGSSSPIDVCSLFNSGQLLLFSAGALSYGVQAEATMFTNDFTWLGQRRVDIAQIRAVLTKRDFETEVMYIPMTDNDTLSNRTERDKCYSRCPKCSNFDGVQEPHGGALNEKGASVMAASYSNVDRSADQLEWKRITGTYSTVIACPLTCRSRQAPEGLSPWAHQANGGLDLILVRGRGKLDTLKWFIHQRRVTQLNLPYVQIYRVKEFKFREILTQPQRAEEEINLVSDTREDDDEVTNRSAGMRGSGGGGRIGRQQSHDILPSSHWNIDGDDLNRVDIEVRVHRHLLVMFARGVEPIFSNGDDDEEILSGNESFGDTIDREGSEQLIPAQST</sequence>
<dbReference type="InterPro" id="IPR001206">
    <property type="entry name" value="Diacylglycerol_kinase_cat_dom"/>
</dbReference>
<dbReference type="AlphaFoldDB" id="A0A1X7VRF4"/>
<protein>
    <recommendedName>
        <fullName evidence="2">DAGKc domain-containing protein</fullName>
    </recommendedName>
</protein>
<dbReference type="PANTHER" id="PTHR12358">
    <property type="entry name" value="SPHINGOSINE KINASE"/>
    <property type="match status" value="1"/>
</dbReference>
<feature type="region of interest" description="Disordered" evidence="1">
    <location>
        <begin position="1"/>
        <end position="83"/>
    </location>
</feature>
<dbReference type="PROSITE" id="PS50146">
    <property type="entry name" value="DAGK"/>
    <property type="match status" value="1"/>
</dbReference>
<dbReference type="Proteomes" id="UP000007879">
    <property type="component" value="Unassembled WGS sequence"/>
</dbReference>
<dbReference type="GO" id="GO:0001729">
    <property type="term" value="F:ceramide kinase activity"/>
    <property type="evidence" value="ECO:0007669"/>
    <property type="project" value="TreeGrafter"/>
</dbReference>
<evidence type="ECO:0000313" key="3">
    <source>
        <dbReference type="EnsemblMetazoa" id="Aqu2.1.42657_001"/>
    </source>
</evidence>